<evidence type="ECO:0000313" key="3">
    <source>
        <dbReference type="Proteomes" id="UP000033035"/>
    </source>
</evidence>
<reference evidence="2 3" key="1">
    <citation type="submission" date="2013-04" db="EMBL/GenBank/DDBJ databases">
        <title>The Genome Sequence of Parabacteroides gordonii DSM 23371.</title>
        <authorList>
            <consortium name="The Broad Institute Genomics Platform"/>
            <person name="Earl A."/>
            <person name="Ward D."/>
            <person name="Feldgarden M."/>
            <person name="Gevers D."/>
            <person name="Martens E."/>
            <person name="Sakamoto M."/>
            <person name="Benno Y."/>
            <person name="Suzuki N."/>
            <person name="Matsunaga N."/>
            <person name="Koshihara K."/>
            <person name="Seki M."/>
            <person name="Komiya H."/>
            <person name="Walker B."/>
            <person name="Young S."/>
            <person name="Zeng Q."/>
            <person name="Gargeya S."/>
            <person name="Fitzgerald M."/>
            <person name="Haas B."/>
            <person name="Abouelleil A."/>
            <person name="Allen A.W."/>
            <person name="Alvarado L."/>
            <person name="Arachchi H.M."/>
            <person name="Berlin A.M."/>
            <person name="Chapman S.B."/>
            <person name="Gainer-Dewar J."/>
            <person name="Goldberg J."/>
            <person name="Griggs A."/>
            <person name="Gujja S."/>
            <person name="Hansen M."/>
            <person name="Howarth C."/>
            <person name="Imamovic A."/>
            <person name="Ireland A."/>
            <person name="Larimer J."/>
            <person name="McCowan C."/>
            <person name="Murphy C."/>
            <person name="Pearson M."/>
            <person name="Poon T.W."/>
            <person name="Priest M."/>
            <person name="Roberts A."/>
            <person name="Saif S."/>
            <person name="Shea T."/>
            <person name="Sisk P."/>
            <person name="Sykes S."/>
            <person name="Wortman J."/>
            <person name="Nusbaum C."/>
            <person name="Birren B."/>
        </authorList>
    </citation>
    <scope>NUCLEOTIDE SEQUENCE [LARGE SCALE GENOMIC DNA]</scope>
    <source>
        <strain evidence="2 3">MS-1</strain>
    </source>
</reference>
<dbReference type="AlphaFoldDB" id="A0A0F5J989"/>
<feature type="transmembrane region" description="Helical" evidence="1">
    <location>
        <begin position="37"/>
        <end position="54"/>
    </location>
</feature>
<dbReference type="EMBL" id="AQHW01000016">
    <property type="protein sequence ID" value="KKB54466.1"/>
    <property type="molecule type" value="Genomic_DNA"/>
</dbReference>
<dbReference type="HOGENOM" id="CLU_1228441_0_0_10"/>
<keyword evidence="3" id="KW-1185">Reference proteome</keyword>
<sequence length="225" mass="25567">MKTTLIRIVFTLVFLVVFNTLFFLLSGTDNPTSVWVSYAYIHVAYFTILFLPVLKTKGDASYYLSSVLYGQAITYFILELIAGVVFIIYRMESPVWSLVVQTALWLIFVVLILGNAWANQATAQSLEKRKQDIDAYQSMRMSLKRLMAKTDKPELKRLIADCSDKLEASSSRQTQESEKIDIEIEQAIASLRQSITDGDVEESTSLARQLAGLIEERKTILKYSH</sequence>
<dbReference type="STRING" id="1203610.HMPREF1536_03386"/>
<feature type="transmembrane region" description="Helical" evidence="1">
    <location>
        <begin position="66"/>
        <end position="89"/>
    </location>
</feature>
<accession>A0A0F5J989</accession>
<keyword evidence="1" id="KW-0812">Transmembrane</keyword>
<comment type="caution">
    <text evidence="2">The sequence shown here is derived from an EMBL/GenBank/DDBJ whole genome shotgun (WGS) entry which is preliminary data.</text>
</comment>
<proteinExistence type="predicted"/>
<protein>
    <submittedName>
        <fullName evidence="2">Uncharacterized protein</fullName>
    </submittedName>
</protein>
<evidence type="ECO:0000313" key="2">
    <source>
        <dbReference type="EMBL" id="KKB54466.1"/>
    </source>
</evidence>
<feature type="transmembrane region" description="Helical" evidence="1">
    <location>
        <begin position="5"/>
        <end position="25"/>
    </location>
</feature>
<organism evidence="2 3">
    <name type="scientific">Parabacteroides gordonii MS-1 = DSM 23371</name>
    <dbReference type="NCBI Taxonomy" id="1203610"/>
    <lineage>
        <taxon>Bacteria</taxon>
        <taxon>Pseudomonadati</taxon>
        <taxon>Bacteroidota</taxon>
        <taxon>Bacteroidia</taxon>
        <taxon>Bacteroidales</taxon>
        <taxon>Tannerellaceae</taxon>
        <taxon>Parabacteroides</taxon>
    </lineage>
</organism>
<name>A0A0F5J989_9BACT</name>
<dbReference type="PATRIC" id="fig|1203610.3.peg.3450"/>
<feature type="transmembrane region" description="Helical" evidence="1">
    <location>
        <begin position="95"/>
        <end position="118"/>
    </location>
</feature>
<gene>
    <name evidence="2" type="ORF">HMPREF1536_03386</name>
</gene>
<keyword evidence="1" id="KW-1133">Transmembrane helix</keyword>
<dbReference type="RefSeq" id="WP_028727620.1">
    <property type="nucleotide sequence ID" value="NZ_AUAE01000017.1"/>
</dbReference>
<dbReference type="Proteomes" id="UP000033035">
    <property type="component" value="Unassembled WGS sequence"/>
</dbReference>
<evidence type="ECO:0000256" key="1">
    <source>
        <dbReference type="SAM" id="Phobius"/>
    </source>
</evidence>
<keyword evidence="1" id="KW-0472">Membrane</keyword>